<dbReference type="CDD" id="cd03684">
    <property type="entry name" value="ClC_3_like"/>
    <property type="match status" value="1"/>
</dbReference>
<feature type="compositionally biased region" description="Low complexity" evidence="10">
    <location>
        <begin position="83"/>
        <end position="92"/>
    </location>
</feature>
<dbReference type="Gene3D" id="1.10.3080.10">
    <property type="entry name" value="Clc chloride channel"/>
    <property type="match status" value="1"/>
</dbReference>
<evidence type="ECO:0000256" key="7">
    <source>
        <dbReference type="ARBA" id="ARBA00023214"/>
    </source>
</evidence>
<dbReference type="InterPro" id="IPR000644">
    <property type="entry name" value="CBS_dom"/>
</dbReference>
<dbReference type="InterPro" id="IPR001807">
    <property type="entry name" value="ClC"/>
</dbReference>
<evidence type="ECO:0000259" key="11">
    <source>
        <dbReference type="PROSITE" id="PS51371"/>
    </source>
</evidence>
<feature type="compositionally biased region" description="Polar residues" evidence="10">
    <location>
        <begin position="342"/>
        <end position="358"/>
    </location>
</feature>
<dbReference type="InterPro" id="IPR046342">
    <property type="entry name" value="CBS_dom_sf"/>
</dbReference>
<keyword evidence="2 9" id="KW-0813">Transport</keyword>
<evidence type="ECO:0000313" key="13">
    <source>
        <dbReference type="Proteomes" id="UP001355207"/>
    </source>
</evidence>
<feature type="region of interest" description="Disordered" evidence="10">
    <location>
        <begin position="77"/>
        <end position="272"/>
    </location>
</feature>
<feature type="transmembrane region" description="Helical" evidence="9">
    <location>
        <begin position="1006"/>
        <end position="1030"/>
    </location>
</feature>
<feature type="compositionally biased region" description="Polar residues" evidence="10">
    <location>
        <begin position="162"/>
        <end position="177"/>
    </location>
</feature>
<dbReference type="GO" id="GO:0005794">
    <property type="term" value="C:Golgi apparatus"/>
    <property type="evidence" value="ECO:0007669"/>
    <property type="project" value="TreeGrafter"/>
</dbReference>
<dbReference type="GO" id="GO:0005769">
    <property type="term" value="C:early endosome"/>
    <property type="evidence" value="ECO:0007669"/>
    <property type="project" value="TreeGrafter"/>
</dbReference>
<feature type="transmembrane region" description="Helical" evidence="9">
    <location>
        <begin position="469"/>
        <end position="490"/>
    </location>
</feature>
<feature type="transmembrane region" description="Helical" evidence="9">
    <location>
        <begin position="818"/>
        <end position="839"/>
    </location>
</feature>
<keyword evidence="4 9" id="KW-1133">Transmembrane helix</keyword>
<keyword evidence="5 9" id="KW-0406">Ion transport</keyword>
<dbReference type="InterPro" id="IPR014743">
    <property type="entry name" value="Cl-channel_core"/>
</dbReference>
<dbReference type="Pfam" id="PF00654">
    <property type="entry name" value="Voltage_CLC"/>
    <property type="match status" value="1"/>
</dbReference>
<dbReference type="SMART" id="SM00116">
    <property type="entry name" value="CBS"/>
    <property type="match status" value="1"/>
</dbReference>
<sequence>MSASINHHNGTVSGNGNGNEQRISSSASTVNSNGTIRPARPPSVSSLRQYRHNHIANGSISSNNSLRSYSRRQSIDTLAEGGNNNNQYYYSQPPSPITYFPNPSTFQTTSSSSSTSLSTFSRPTSPVATTSTMSNSVASLREESEGEYEGPTPRMSLINLDSAGSSPRTTIRSINTIDDQRRRGSHGIPLLSSQNAMRQFSTPINGYGSTHNNNPGLGLGTTTNTPSLSVSNNNSVSGDATLASPRRISTSRVPLPPPSSHRSTPPQGLLNLPSHEAYYSVSQPGTATSSKFKDKDLPYTAIGSHHPMSNSLSAQAAFNHGSSSSSSSKSQAQSQSHKRHLSVNSNIHPYPHSHTNSPLFPKRQQNHHHLPQSPTGSVMRRIKRTASTIGMGFGRPDNYDDETSRGKDNDEMMEDDEGQRANGTRVWYSSYVTIDWIHDAIKESSRVRRLRHAAHRSVRGKIANSWDRFQGWLVVTLIGVLCAVVAFFIIRAEMALFDLKEGFCGTSWGTAKRFCCAPRHPSEGSGNPGDEEVCGDWIEWGEYFTPHEKGGPEGAWIWGGPEFIAYAVVAVCLATLASFLTVYLTSSAHHTTSKDSTFLTPQSDNVDSKSKPKTLSRSQSILNNNNNSNANERQPLLEGIANEPVTPLIEAYPPSGSEPPRKIMYYAAGSGIPEIKTILSGFVIHGYLGGWTLITKSVGLALSVASGLSLGKEGPLVHISSCIGNIVSRMFLKFECNEAKRREILSAACAAGVSVAFGAPVGGVLFSLEEVSYYFPPKVMWRSFWCAAVAAITLKTLNPFGNGSLVLFNVTYTKEYHYWEYVIFVILGVFGGLYGAIFARLNIIWSKKIRGGTWLKSHPIFEVVLVTLLTSAVSFLNPYTRMGGTELVASLFEECQPSSSNSLCVDHPHETASVIWTVGSALLIKGCLTIITFGIKLPAGIFIPSLVVGACFGRIIGLAMEHIEYTYPSLAIFDVCRDTNCIVPGLYAMVGAAATLAGVTRTTVSLAVIMFELTSTLNYVVPVMLGVLIAKTVADGLEKKGIYDLVIDLNQLPYLDQKHEYLWGSRRATSVADRSVPTLRADKQHTVRSLTGKLLELVRLGMADTGFPVLVKEVTANGGNNPGLGLDGGMSSGRERSCLRVVGFLGMNELEHALSELSDEPDASLNLMPDETSTHKTRSSAMSIFSFAESYVEGQWSPYDLSRYIDRAPITVQTHSPLELVQQLFVKLGVRQIIVTNSRGVFQGMVTKKNWLNFLGELEEDGH</sequence>
<dbReference type="SUPFAM" id="SSF54631">
    <property type="entry name" value="CBS-domain pair"/>
    <property type="match status" value="1"/>
</dbReference>
<protein>
    <recommendedName>
        <fullName evidence="9">Chloride channel protein</fullName>
    </recommendedName>
</protein>
<dbReference type="GO" id="GO:0005886">
    <property type="term" value="C:plasma membrane"/>
    <property type="evidence" value="ECO:0007669"/>
    <property type="project" value="TreeGrafter"/>
</dbReference>
<dbReference type="Gene3D" id="3.90.1280.20">
    <property type="match status" value="1"/>
</dbReference>
<evidence type="ECO:0000256" key="2">
    <source>
        <dbReference type="ARBA" id="ARBA00022448"/>
    </source>
</evidence>
<dbReference type="GeneID" id="91096383"/>
<keyword evidence="6 9" id="KW-0472">Membrane</keyword>
<feature type="region of interest" description="Disordered" evidence="10">
    <location>
        <begin position="1"/>
        <end position="45"/>
    </location>
</feature>
<reference evidence="12 13" key="1">
    <citation type="submission" date="2024-01" db="EMBL/GenBank/DDBJ databases">
        <title>Comparative genomics of Cryptococcus and Kwoniella reveals pathogenesis evolution and contrasting modes of karyotype evolution via chromosome fusion or intercentromeric recombination.</title>
        <authorList>
            <person name="Coelho M.A."/>
            <person name="David-Palma M."/>
            <person name="Shea T."/>
            <person name="Bowers K."/>
            <person name="McGinley-Smith S."/>
            <person name="Mohammad A.W."/>
            <person name="Gnirke A."/>
            <person name="Yurkov A.M."/>
            <person name="Nowrousian M."/>
            <person name="Sun S."/>
            <person name="Cuomo C.A."/>
            <person name="Heitman J."/>
        </authorList>
    </citation>
    <scope>NUCLEOTIDE SEQUENCE [LARGE SCALE GENOMIC DNA]</scope>
    <source>
        <strain evidence="12 13">CBS 6074</strain>
    </source>
</reference>
<feature type="transmembrane region" description="Helical" evidence="9">
    <location>
        <begin position="914"/>
        <end position="935"/>
    </location>
</feature>
<keyword evidence="7 9" id="KW-0868">Chloride</keyword>
<dbReference type="FunFam" id="1.10.3080.10:FF:000013">
    <property type="entry name" value="Voltage-gated chloride channel (ClcA)"/>
    <property type="match status" value="1"/>
</dbReference>
<feature type="transmembrane region" description="Helical" evidence="9">
    <location>
        <begin position="859"/>
        <end position="876"/>
    </location>
</feature>
<feature type="compositionally biased region" description="Polar residues" evidence="10">
    <location>
        <begin position="592"/>
        <end position="605"/>
    </location>
</feature>
<keyword evidence="13" id="KW-1185">Reference proteome</keyword>
<evidence type="ECO:0000256" key="6">
    <source>
        <dbReference type="ARBA" id="ARBA00023136"/>
    </source>
</evidence>
<proteinExistence type="inferred from homology"/>
<accession>A0AAX4JZ65</accession>
<feature type="compositionally biased region" description="Low complexity" evidence="10">
    <location>
        <begin position="100"/>
        <end position="126"/>
    </location>
</feature>
<feature type="domain" description="CBS" evidence="11">
    <location>
        <begin position="1205"/>
        <end position="1263"/>
    </location>
</feature>
<feature type="transmembrane region" description="Helical" evidence="9">
    <location>
        <begin position="563"/>
        <end position="584"/>
    </location>
</feature>
<keyword evidence="8" id="KW-0129">CBS domain</keyword>
<dbReference type="EMBL" id="CP144104">
    <property type="protein sequence ID" value="WWC90776.1"/>
    <property type="molecule type" value="Genomic_DNA"/>
</dbReference>
<evidence type="ECO:0000256" key="4">
    <source>
        <dbReference type="ARBA" id="ARBA00022989"/>
    </source>
</evidence>
<evidence type="ECO:0000313" key="12">
    <source>
        <dbReference type="EMBL" id="WWC90776.1"/>
    </source>
</evidence>
<evidence type="ECO:0000256" key="8">
    <source>
        <dbReference type="PROSITE-ProRule" id="PRU00703"/>
    </source>
</evidence>
<dbReference type="GO" id="GO:0005247">
    <property type="term" value="F:voltage-gated chloride channel activity"/>
    <property type="evidence" value="ECO:0007669"/>
    <property type="project" value="TreeGrafter"/>
</dbReference>
<keyword evidence="3 9" id="KW-0812">Transmembrane</keyword>
<evidence type="ECO:0000256" key="5">
    <source>
        <dbReference type="ARBA" id="ARBA00023065"/>
    </source>
</evidence>
<evidence type="ECO:0000256" key="9">
    <source>
        <dbReference type="RuleBase" id="RU361221"/>
    </source>
</evidence>
<feature type="compositionally biased region" description="Polar residues" evidence="10">
    <location>
        <begin position="1"/>
        <end position="35"/>
    </location>
</feature>
<comment type="similarity">
    <text evidence="9">Belongs to the chloride channel (TC 2.A.49) family.</text>
</comment>
<feature type="transmembrane region" description="Helical" evidence="9">
    <location>
        <begin position="941"/>
        <end position="960"/>
    </location>
</feature>
<feature type="transmembrane region" description="Helical" evidence="9">
    <location>
        <begin position="779"/>
        <end position="797"/>
    </location>
</feature>
<dbReference type="SUPFAM" id="SSF81340">
    <property type="entry name" value="Clc chloride channel"/>
    <property type="match status" value="1"/>
</dbReference>
<evidence type="ECO:0000256" key="1">
    <source>
        <dbReference type="ARBA" id="ARBA00004141"/>
    </source>
</evidence>
<gene>
    <name evidence="12" type="ORF">L201_005713</name>
</gene>
<feature type="compositionally biased region" description="Polar residues" evidence="10">
    <location>
        <begin position="613"/>
        <end position="622"/>
    </location>
</feature>
<dbReference type="PANTHER" id="PTHR45711:SF6">
    <property type="entry name" value="CHLORIDE CHANNEL PROTEIN"/>
    <property type="match status" value="1"/>
</dbReference>
<comment type="subcellular location">
    <subcellularLocation>
        <location evidence="1 9">Membrane</location>
        <topology evidence="1 9">Multi-pass membrane protein</topology>
    </subcellularLocation>
</comment>
<dbReference type="RefSeq" id="XP_066077539.1">
    <property type="nucleotide sequence ID" value="XM_066221442.1"/>
</dbReference>
<feature type="transmembrane region" description="Helical" evidence="9">
    <location>
        <begin position="981"/>
        <end position="1000"/>
    </location>
</feature>
<feature type="compositionally biased region" description="Low complexity" evidence="10">
    <location>
        <begin position="212"/>
        <end position="237"/>
    </location>
</feature>
<feature type="region of interest" description="Disordered" evidence="10">
    <location>
        <begin position="316"/>
        <end position="419"/>
    </location>
</feature>
<dbReference type="PRINTS" id="PR00762">
    <property type="entry name" value="CLCHANNEL"/>
</dbReference>
<dbReference type="PROSITE" id="PS51371">
    <property type="entry name" value="CBS"/>
    <property type="match status" value="1"/>
</dbReference>
<evidence type="ECO:0000256" key="10">
    <source>
        <dbReference type="SAM" id="MobiDB-lite"/>
    </source>
</evidence>
<feature type="region of interest" description="Disordered" evidence="10">
    <location>
        <begin position="592"/>
        <end position="632"/>
    </location>
</feature>
<dbReference type="Proteomes" id="UP001355207">
    <property type="component" value="Chromosome 7"/>
</dbReference>
<name>A0AAX4JZ65_9TREE</name>
<dbReference type="PANTHER" id="PTHR45711">
    <property type="entry name" value="CHLORIDE CHANNEL PROTEIN"/>
    <property type="match status" value="1"/>
</dbReference>
<organism evidence="12 13">
    <name type="scientific">Kwoniella dendrophila CBS 6074</name>
    <dbReference type="NCBI Taxonomy" id="1295534"/>
    <lineage>
        <taxon>Eukaryota</taxon>
        <taxon>Fungi</taxon>
        <taxon>Dikarya</taxon>
        <taxon>Basidiomycota</taxon>
        <taxon>Agaricomycotina</taxon>
        <taxon>Tremellomycetes</taxon>
        <taxon>Tremellales</taxon>
        <taxon>Cryptococcaceae</taxon>
        <taxon>Kwoniella</taxon>
    </lineage>
</organism>
<evidence type="ECO:0000256" key="3">
    <source>
        <dbReference type="ARBA" id="ARBA00022692"/>
    </source>
</evidence>
<dbReference type="AlphaFoldDB" id="A0AAX4JZ65"/>
<feature type="compositionally biased region" description="Polar residues" evidence="10">
    <location>
        <begin position="127"/>
        <end position="138"/>
    </location>
</feature>
<feature type="compositionally biased region" description="Polar residues" evidence="10">
    <location>
        <begin position="191"/>
        <end position="211"/>
    </location>
</feature>
<feature type="compositionally biased region" description="Low complexity" evidence="10">
    <location>
        <begin position="322"/>
        <end position="335"/>
    </location>
</feature>
<feature type="transmembrane region" description="Helical" evidence="9">
    <location>
        <begin position="744"/>
        <end position="767"/>
    </location>
</feature>